<evidence type="ECO:0000313" key="2">
    <source>
        <dbReference type="EMBL" id="KIM24265.1"/>
    </source>
</evidence>
<accession>A0A0C3AHZ4</accession>
<feature type="region of interest" description="Disordered" evidence="1">
    <location>
        <begin position="1"/>
        <end position="51"/>
    </location>
</feature>
<dbReference type="HOGENOM" id="CLU_2832796_0_0_1"/>
<proteinExistence type="predicted"/>
<keyword evidence="3" id="KW-1185">Reference proteome</keyword>
<organism evidence="2 3">
    <name type="scientific">Serendipita vermifera MAFF 305830</name>
    <dbReference type="NCBI Taxonomy" id="933852"/>
    <lineage>
        <taxon>Eukaryota</taxon>
        <taxon>Fungi</taxon>
        <taxon>Dikarya</taxon>
        <taxon>Basidiomycota</taxon>
        <taxon>Agaricomycotina</taxon>
        <taxon>Agaricomycetes</taxon>
        <taxon>Sebacinales</taxon>
        <taxon>Serendipitaceae</taxon>
        <taxon>Serendipita</taxon>
    </lineage>
</organism>
<gene>
    <name evidence="2" type="ORF">M408DRAFT_243287</name>
</gene>
<sequence length="66" mass="6918">MSVSSPAAGFGHGSLPPSRPYRSHPSPACRLTATPEHEDRHRLPSIVTHPAGKAEFPTLGAAGIHI</sequence>
<dbReference type="AlphaFoldDB" id="A0A0C3AHZ4"/>
<dbReference type="Proteomes" id="UP000054097">
    <property type="component" value="Unassembled WGS sequence"/>
</dbReference>
<dbReference type="EMBL" id="KN824326">
    <property type="protein sequence ID" value="KIM24265.1"/>
    <property type="molecule type" value="Genomic_DNA"/>
</dbReference>
<evidence type="ECO:0000256" key="1">
    <source>
        <dbReference type="SAM" id="MobiDB-lite"/>
    </source>
</evidence>
<reference evidence="2 3" key="1">
    <citation type="submission" date="2014-04" db="EMBL/GenBank/DDBJ databases">
        <authorList>
            <consortium name="DOE Joint Genome Institute"/>
            <person name="Kuo A."/>
            <person name="Zuccaro A."/>
            <person name="Kohler A."/>
            <person name="Nagy L.G."/>
            <person name="Floudas D."/>
            <person name="Copeland A."/>
            <person name="Barry K.W."/>
            <person name="Cichocki N."/>
            <person name="Veneault-Fourrey C."/>
            <person name="LaButti K."/>
            <person name="Lindquist E.A."/>
            <person name="Lipzen A."/>
            <person name="Lundell T."/>
            <person name="Morin E."/>
            <person name="Murat C."/>
            <person name="Sun H."/>
            <person name="Tunlid A."/>
            <person name="Henrissat B."/>
            <person name="Grigoriev I.V."/>
            <person name="Hibbett D.S."/>
            <person name="Martin F."/>
            <person name="Nordberg H.P."/>
            <person name="Cantor M.N."/>
            <person name="Hua S.X."/>
        </authorList>
    </citation>
    <scope>NUCLEOTIDE SEQUENCE [LARGE SCALE GENOMIC DNA]</scope>
    <source>
        <strain evidence="2 3">MAFF 305830</strain>
    </source>
</reference>
<evidence type="ECO:0000313" key="3">
    <source>
        <dbReference type="Proteomes" id="UP000054097"/>
    </source>
</evidence>
<name>A0A0C3AHZ4_SERVB</name>
<protein>
    <submittedName>
        <fullName evidence="2">Uncharacterized protein</fullName>
    </submittedName>
</protein>
<reference evidence="3" key="2">
    <citation type="submission" date="2015-01" db="EMBL/GenBank/DDBJ databases">
        <title>Evolutionary Origins and Diversification of the Mycorrhizal Mutualists.</title>
        <authorList>
            <consortium name="DOE Joint Genome Institute"/>
            <consortium name="Mycorrhizal Genomics Consortium"/>
            <person name="Kohler A."/>
            <person name="Kuo A."/>
            <person name="Nagy L.G."/>
            <person name="Floudas D."/>
            <person name="Copeland A."/>
            <person name="Barry K.W."/>
            <person name="Cichocki N."/>
            <person name="Veneault-Fourrey C."/>
            <person name="LaButti K."/>
            <person name="Lindquist E.A."/>
            <person name="Lipzen A."/>
            <person name="Lundell T."/>
            <person name="Morin E."/>
            <person name="Murat C."/>
            <person name="Riley R."/>
            <person name="Ohm R."/>
            <person name="Sun H."/>
            <person name="Tunlid A."/>
            <person name="Henrissat B."/>
            <person name="Grigoriev I.V."/>
            <person name="Hibbett D.S."/>
            <person name="Martin F."/>
        </authorList>
    </citation>
    <scope>NUCLEOTIDE SEQUENCE [LARGE SCALE GENOMIC DNA]</scope>
    <source>
        <strain evidence="3">MAFF 305830</strain>
    </source>
</reference>